<evidence type="ECO:0000313" key="2">
    <source>
        <dbReference type="Proteomes" id="UP000003233"/>
    </source>
</evidence>
<gene>
    <name evidence="1" type="ORF">HMPREF0402_02053</name>
</gene>
<dbReference type="HOGENOM" id="CLU_2734229_0_0_0"/>
<name>H1PUG0_9FUSO</name>
<comment type="caution">
    <text evidence="1">The sequence shown here is derived from an EMBL/GenBank/DDBJ whole genome shotgun (WGS) entry which is preliminary data.</text>
</comment>
<keyword evidence="2" id="KW-1185">Reference proteome</keyword>
<dbReference type="Proteomes" id="UP000003233">
    <property type="component" value="Unassembled WGS sequence"/>
</dbReference>
<organism evidence="1 2">
    <name type="scientific">Fusobacterium ulcerans 12-1B</name>
    <dbReference type="NCBI Taxonomy" id="457404"/>
    <lineage>
        <taxon>Bacteria</taxon>
        <taxon>Fusobacteriati</taxon>
        <taxon>Fusobacteriota</taxon>
        <taxon>Fusobacteriia</taxon>
        <taxon>Fusobacteriales</taxon>
        <taxon>Fusobacteriaceae</taxon>
        <taxon>Fusobacterium</taxon>
    </lineage>
</organism>
<proteinExistence type="predicted"/>
<evidence type="ECO:0000313" key="1">
    <source>
        <dbReference type="EMBL" id="EHO80375.1"/>
    </source>
</evidence>
<dbReference type="PATRIC" id="fig|457404.5.peg.2057"/>
<protein>
    <submittedName>
        <fullName evidence="1">Uncharacterized protein</fullName>
    </submittedName>
</protein>
<accession>H1PUG0</accession>
<dbReference type="EMBL" id="AGWJ02000021">
    <property type="protein sequence ID" value="EHO80375.1"/>
    <property type="molecule type" value="Genomic_DNA"/>
</dbReference>
<dbReference type="BioCyc" id="FSP457404-HMP:GTSQ-2075-MONOMER"/>
<dbReference type="AlphaFoldDB" id="H1PUG0"/>
<reference evidence="1 2" key="1">
    <citation type="submission" date="2012-07" db="EMBL/GenBank/DDBJ databases">
        <title>The Genome Sequence of Fusobacterium ulcerans 12_1B.</title>
        <authorList>
            <consortium name="The Broad Institute Genome Sequencing Platform"/>
            <person name="Earl A."/>
            <person name="Ward D."/>
            <person name="Feldgarden M."/>
            <person name="Gevers D."/>
            <person name="Strauss J."/>
            <person name="Ambrose C.E."/>
            <person name="Allen-Vercoe E."/>
            <person name="Walker B."/>
            <person name="Young S.K."/>
            <person name="Zeng Q."/>
            <person name="Gargeya S."/>
            <person name="Fitzgerald M."/>
            <person name="Haas B."/>
            <person name="Abouelleil A."/>
            <person name="Alvarado L."/>
            <person name="Arachchi H.M."/>
            <person name="Berlin A.M."/>
            <person name="Chapman S.B."/>
            <person name="Goldberg J."/>
            <person name="Griggs A."/>
            <person name="Gujja S."/>
            <person name="Hansen M."/>
            <person name="Howarth C."/>
            <person name="Imamovic A."/>
            <person name="Larimer J."/>
            <person name="McCowen C."/>
            <person name="Montmayeur A."/>
            <person name="Murphy C."/>
            <person name="Neiman D."/>
            <person name="Pearson M."/>
            <person name="Priest M."/>
            <person name="Roberts A."/>
            <person name="Saif S."/>
            <person name="Shea T."/>
            <person name="Sisk P."/>
            <person name="Sykes S."/>
            <person name="Wortman J."/>
            <person name="Nusbaum C."/>
            <person name="Birren B."/>
        </authorList>
    </citation>
    <scope>NUCLEOTIDE SEQUENCE [LARGE SCALE GENOMIC DNA]</scope>
    <source>
        <strain evidence="1 2">12_1B</strain>
    </source>
</reference>
<dbReference type="RefSeq" id="WP_008697659.1">
    <property type="nucleotide sequence ID" value="NZ_KE161008.1"/>
</dbReference>
<sequence length="71" mass="8286">MIEGIEEGLKIKRIKIPMIQPFFWILTKIKPNIMVRLYGSLQFDNSGTKEKLEYIPLVSYKEGIKNMLGEI</sequence>